<dbReference type="PANTHER" id="PTHR47847:SF2">
    <property type="entry name" value="FCS-LIKE ZINC FINGER 17-RELATED"/>
    <property type="match status" value="1"/>
</dbReference>
<sequence length="143" mass="16942">MLSLMWRVKKRDYYSSDSEKKNTNIFEFFSNRSNYSSEENMKSEDGFSSDHCQYSYNFLNSCHLCHKPLSGKEIYMYRGEMWFCSDECRSRQMYLDDMKKIEISTRRILASFHERRRHRGGRCEVRGVGRAAPAAATPIFALQ</sequence>
<dbReference type="PANTHER" id="PTHR47847">
    <property type="entry name" value="FCS-LIKE ZINC FINGER 17"/>
    <property type="match status" value="1"/>
</dbReference>
<organism evidence="6 7">
    <name type="scientific">Salvia divinorum</name>
    <name type="common">Maria pastora</name>
    <name type="synonym">Diviner's sage</name>
    <dbReference type="NCBI Taxonomy" id="28513"/>
    <lineage>
        <taxon>Eukaryota</taxon>
        <taxon>Viridiplantae</taxon>
        <taxon>Streptophyta</taxon>
        <taxon>Embryophyta</taxon>
        <taxon>Tracheophyta</taxon>
        <taxon>Spermatophyta</taxon>
        <taxon>Magnoliopsida</taxon>
        <taxon>eudicotyledons</taxon>
        <taxon>Gunneridae</taxon>
        <taxon>Pentapetalae</taxon>
        <taxon>asterids</taxon>
        <taxon>lamiids</taxon>
        <taxon>Lamiales</taxon>
        <taxon>Lamiaceae</taxon>
        <taxon>Nepetoideae</taxon>
        <taxon>Mentheae</taxon>
        <taxon>Salviinae</taxon>
        <taxon>Salvia</taxon>
        <taxon>Salvia subgen. Calosphace</taxon>
    </lineage>
</organism>
<dbReference type="Proteomes" id="UP001567538">
    <property type="component" value="Unassembled WGS sequence"/>
</dbReference>
<evidence type="ECO:0000256" key="2">
    <source>
        <dbReference type="ARBA" id="ARBA00022723"/>
    </source>
</evidence>
<keyword evidence="3" id="KW-0863">Zinc-finger</keyword>
<dbReference type="GO" id="GO:0008270">
    <property type="term" value="F:zinc ion binding"/>
    <property type="evidence" value="ECO:0007669"/>
    <property type="project" value="UniProtKB-KW"/>
</dbReference>
<evidence type="ECO:0000313" key="6">
    <source>
        <dbReference type="EMBL" id="KAL1538056.1"/>
    </source>
</evidence>
<dbReference type="PROSITE" id="PS51795">
    <property type="entry name" value="ZF_FLZ"/>
    <property type="match status" value="1"/>
</dbReference>
<dbReference type="Pfam" id="PF04570">
    <property type="entry name" value="zf-FLZ"/>
    <property type="match status" value="1"/>
</dbReference>
<feature type="domain" description="FLZ-type" evidence="5">
    <location>
        <begin position="57"/>
        <end position="100"/>
    </location>
</feature>
<comment type="caution">
    <text evidence="6">The sequence shown here is derived from an EMBL/GenBank/DDBJ whole genome shotgun (WGS) entry which is preliminary data.</text>
</comment>
<evidence type="ECO:0000313" key="7">
    <source>
        <dbReference type="Proteomes" id="UP001567538"/>
    </source>
</evidence>
<dbReference type="EMBL" id="JBEAFC010000010">
    <property type="protein sequence ID" value="KAL1538056.1"/>
    <property type="molecule type" value="Genomic_DNA"/>
</dbReference>
<accession>A0ABD1G1S6</accession>
<evidence type="ECO:0000256" key="1">
    <source>
        <dbReference type="ARBA" id="ARBA00009374"/>
    </source>
</evidence>
<evidence type="ECO:0000256" key="4">
    <source>
        <dbReference type="PROSITE-ProRule" id="PRU01131"/>
    </source>
</evidence>
<dbReference type="AlphaFoldDB" id="A0ABD1G1S6"/>
<keyword evidence="3" id="KW-0862">Zinc</keyword>
<dbReference type="InterPro" id="IPR007650">
    <property type="entry name" value="Zf-FLZ_dom"/>
</dbReference>
<feature type="zinc finger region" description="FLZ-type" evidence="4">
    <location>
        <begin position="57"/>
        <end position="100"/>
    </location>
</feature>
<reference evidence="6 7" key="1">
    <citation type="submission" date="2024-06" db="EMBL/GenBank/DDBJ databases">
        <title>A chromosome level genome sequence of Diviner's sage (Salvia divinorum).</title>
        <authorList>
            <person name="Ford S.A."/>
            <person name="Ro D.-K."/>
            <person name="Ness R.W."/>
            <person name="Phillips M.A."/>
        </authorList>
    </citation>
    <scope>NUCLEOTIDE SEQUENCE [LARGE SCALE GENOMIC DNA]</scope>
    <source>
        <strain evidence="6">SAF-2024a</strain>
        <tissue evidence="6">Leaf</tissue>
    </source>
</reference>
<evidence type="ECO:0000256" key="3">
    <source>
        <dbReference type="ARBA" id="ARBA00022771"/>
    </source>
</evidence>
<comment type="similarity">
    <text evidence="1">Belongs to the FLZ family.</text>
</comment>
<dbReference type="InterPro" id="IPR044181">
    <property type="entry name" value="FLZ17/18"/>
</dbReference>
<keyword evidence="7" id="KW-1185">Reference proteome</keyword>
<keyword evidence="2" id="KW-0479">Metal-binding</keyword>
<evidence type="ECO:0000259" key="5">
    <source>
        <dbReference type="PROSITE" id="PS51795"/>
    </source>
</evidence>
<name>A0ABD1G1S6_SALDI</name>
<proteinExistence type="inferred from homology"/>
<gene>
    <name evidence="6" type="ORF">AAHA92_26841</name>
</gene>
<protein>
    <submittedName>
        <fullName evidence="6">FCS-Like Zinc finger 17-like</fullName>
    </submittedName>
</protein>